<keyword evidence="1" id="KW-0732">Signal</keyword>
<evidence type="ECO:0000256" key="1">
    <source>
        <dbReference type="SAM" id="SignalP"/>
    </source>
</evidence>
<comment type="caution">
    <text evidence="2">The sequence shown here is derived from an EMBL/GenBank/DDBJ whole genome shotgun (WGS) entry which is preliminary data.</text>
</comment>
<feature type="signal peptide" evidence="1">
    <location>
        <begin position="1"/>
        <end position="23"/>
    </location>
</feature>
<gene>
    <name evidence="2" type="ORF">Pyn_10601</name>
</gene>
<evidence type="ECO:0000313" key="3">
    <source>
        <dbReference type="Proteomes" id="UP000250321"/>
    </source>
</evidence>
<evidence type="ECO:0000313" key="2">
    <source>
        <dbReference type="EMBL" id="PQQ06738.1"/>
    </source>
</evidence>
<feature type="chain" id="PRO_5016354655" evidence="1">
    <location>
        <begin position="24"/>
        <end position="83"/>
    </location>
</feature>
<name>A0A314YPU9_PRUYE</name>
<proteinExistence type="predicted"/>
<keyword evidence="3" id="KW-1185">Reference proteome</keyword>
<accession>A0A314YPU9</accession>
<reference evidence="2 3" key="1">
    <citation type="submission" date="2018-02" db="EMBL/GenBank/DDBJ databases">
        <title>Draft genome of wild Prunus yedoensis var. nudiflora.</title>
        <authorList>
            <person name="Baek S."/>
            <person name="Kim J.-H."/>
            <person name="Choi K."/>
            <person name="Kim G.-B."/>
            <person name="Cho A."/>
            <person name="Jang H."/>
            <person name="Shin C.-H."/>
            <person name="Yu H.-J."/>
            <person name="Mun J.-H."/>
        </authorList>
    </citation>
    <scope>NUCLEOTIDE SEQUENCE [LARGE SCALE GENOMIC DNA]</scope>
    <source>
        <strain evidence="3">cv. Jeju island</strain>
        <tissue evidence="2">Leaf</tissue>
    </source>
</reference>
<dbReference type="EMBL" id="PJQY01000938">
    <property type="protein sequence ID" value="PQQ06738.1"/>
    <property type="molecule type" value="Genomic_DNA"/>
</dbReference>
<organism evidence="2 3">
    <name type="scientific">Prunus yedoensis var. nudiflora</name>
    <dbReference type="NCBI Taxonomy" id="2094558"/>
    <lineage>
        <taxon>Eukaryota</taxon>
        <taxon>Viridiplantae</taxon>
        <taxon>Streptophyta</taxon>
        <taxon>Embryophyta</taxon>
        <taxon>Tracheophyta</taxon>
        <taxon>Spermatophyta</taxon>
        <taxon>Magnoliopsida</taxon>
        <taxon>eudicotyledons</taxon>
        <taxon>Gunneridae</taxon>
        <taxon>Pentapetalae</taxon>
        <taxon>rosids</taxon>
        <taxon>fabids</taxon>
        <taxon>Rosales</taxon>
        <taxon>Rosaceae</taxon>
        <taxon>Amygdaloideae</taxon>
        <taxon>Amygdaleae</taxon>
        <taxon>Prunus</taxon>
    </lineage>
</organism>
<dbReference type="AlphaFoldDB" id="A0A314YPU9"/>
<sequence length="83" mass="9297">MSEGRCMVNIVLTLLRWIGKICCHPEWSSKGMMDSQSSIPKCYWSPPATETGTMVLQIQSDHKSLPAGEGHKTTIVKSAWIYK</sequence>
<dbReference type="Proteomes" id="UP000250321">
    <property type="component" value="Unassembled WGS sequence"/>
</dbReference>
<protein>
    <submittedName>
        <fullName evidence="2">Uncharacterized protein</fullName>
    </submittedName>
</protein>